<evidence type="ECO:0000313" key="2">
    <source>
        <dbReference type="Proteomes" id="UP000030717"/>
    </source>
</evidence>
<protein>
    <submittedName>
        <fullName evidence="1">Uncharacterized protein</fullName>
    </submittedName>
</protein>
<dbReference type="RefSeq" id="YP_009209881.1">
    <property type="nucleotide sequence ID" value="NC_028925.1"/>
</dbReference>
<proteinExistence type="predicted"/>
<evidence type="ECO:0000313" key="1">
    <source>
        <dbReference type="EMBL" id="AIZ02483.1"/>
    </source>
</evidence>
<accession>A0A0A7HCT3</accession>
<dbReference type="Proteomes" id="UP000030717">
    <property type="component" value="Segment"/>
</dbReference>
<dbReference type="KEGG" id="vg:26636301"/>
<organism evidence="1 2">
    <name type="scientific">Escherichia phage vB_EcoM_VR25</name>
    <dbReference type="NCBI Taxonomy" id="1567028"/>
    <lineage>
        <taxon>Viruses</taxon>
        <taxon>Duplodnaviria</taxon>
        <taxon>Heunggongvirae</taxon>
        <taxon>Uroviricota</taxon>
        <taxon>Caudoviricetes</taxon>
        <taxon>Pantevenvirales</taxon>
        <taxon>Straboviridae</taxon>
        <taxon>Tevenvirinae</taxon>
        <taxon>Gaprivervirus</taxon>
        <taxon>Gaprivervirus vr25</taxon>
    </lineage>
</organism>
<dbReference type="EMBL" id="KP007361">
    <property type="protein sequence ID" value="AIZ02483.1"/>
    <property type="molecule type" value="Genomic_DNA"/>
</dbReference>
<dbReference type="GeneID" id="26636301"/>
<gene>
    <name evidence="1" type="ORF">VR25_139</name>
</gene>
<sequence length="75" mass="8645">MTTKTVKEIEDQIRALICEGEQLADKTGEYFHVYADSLQRYIPAGSPEYKKYDWIHGDYGIPEGKGFWFNSSMSC</sequence>
<name>A0A0A7HCT3_9CAUD</name>
<reference evidence="1 2" key="1">
    <citation type="submission" date="2014-10" db="EMBL/GenBank/DDBJ databases">
        <title>VR bacteriophages - a small but diverse group of low-temperature viruses.</title>
        <authorList>
            <person name="Kaliniene L."/>
            <person name="Meskys R."/>
            <person name="Simoliunas E."/>
            <person name="Zajanckauskaite A."/>
            <person name="Truncaite L."/>
        </authorList>
    </citation>
    <scope>NUCLEOTIDE SEQUENCE [LARGE SCALE GENOMIC DNA]</scope>
</reference>
<keyword evidence="2" id="KW-1185">Reference proteome</keyword>